<keyword evidence="2 5" id="KW-0812">Transmembrane</keyword>
<dbReference type="PANTHER" id="PTHR22911:SF6">
    <property type="entry name" value="SOLUTE CARRIER FAMILY 35 MEMBER G1"/>
    <property type="match status" value="1"/>
</dbReference>
<keyword evidence="8" id="KW-1185">Reference proteome</keyword>
<keyword evidence="4 5" id="KW-0472">Membrane</keyword>
<dbReference type="AlphaFoldDB" id="A0A1A7C430"/>
<evidence type="ECO:0000256" key="4">
    <source>
        <dbReference type="ARBA" id="ARBA00023136"/>
    </source>
</evidence>
<feature type="transmembrane region" description="Helical" evidence="5">
    <location>
        <begin position="145"/>
        <end position="165"/>
    </location>
</feature>
<name>A0A1A7C430_9BURK</name>
<feature type="transmembrane region" description="Helical" evidence="5">
    <location>
        <begin position="33"/>
        <end position="52"/>
    </location>
</feature>
<dbReference type="OrthoDB" id="8524934at2"/>
<feature type="transmembrane region" description="Helical" evidence="5">
    <location>
        <begin position="267"/>
        <end position="286"/>
    </location>
</feature>
<gene>
    <name evidence="7" type="ORF">ASR47_1008119</name>
</gene>
<evidence type="ECO:0000256" key="3">
    <source>
        <dbReference type="ARBA" id="ARBA00022989"/>
    </source>
</evidence>
<evidence type="ECO:0000313" key="8">
    <source>
        <dbReference type="Proteomes" id="UP000092713"/>
    </source>
</evidence>
<dbReference type="EMBL" id="LOCQ01000055">
    <property type="protein sequence ID" value="OBV39058.1"/>
    <property type="molecule type" value="Genomic_DNA"/>
</dbReference>
<protein>
    <submittedName>
        <fullName evidence="7">S-adenosylmethionine uptake transporter</fullName>
    </submittedName>
</protein>
<evidence type="ECO:0000256" key="5">
    <source>
        <dbReference type="SAM" id="Phobius"/>
    </source>
</evidence>
<dbReference type="SUPFAM" id="SSF103481">
    <property type="entry name" value="Multidrug resistance efflux transporter EmrE"/>
    <property type="match status" value="2"/>
</dbReference>
<proteinExistence type="predicted"/>
<feature type="transmembrane region" description="Helical" evidence="5">
    <location>
        <begin position="119"/>
        <end position="139"/>
    </location>
</feature>
<accession>A0A1A7C430</accession>
<reference evidence="7 8" key="1">
    <citation type="submission" date="2016-04" db="EMBL/GenBank/DDBJ databases">
        <title>Draft genome sequence of Janthinobacterium psychrotolerans sp. nov., isolated from freshwater sediments in Denmark.</title>
        <authorList>
            <person name="Gong X."/>
            <person name="Skrivergaard S."/>
            <person name="Korsgaard B.S."/>
            <person name="Schreiber L."/>
            <person name="Marshall I.P."/>
            <person name="Finster K."/>
            <person name="Schramm A."/>
        </authorList>
    </citation>
    <scope>NUCLEOTIDE SEQUENCE [LARGE SCALE GENOMIC DNA]</scope>
    <source>
        <strain evidence="7 8">S3-2</strain>
    </source>
</reference>
<comment type="subcellular location">
    <subcellularLocation>
        <location evidence="1">Membrane</location>
        <topology evidence="1">Multi-pass membrane protein</topology>
    </subcellularLocation>
</comment>
<feature type="transmembrane region" description="Helical" evidence="5">
    <location>
        <begin position="210"/>
        <end position="229"/>
    </location>
</feature>
<feature type="transmembrane region" description="Helical" evidence="5">
    <location>
        <begin position="94"/>
        <end position="112"/>
    </location>
</feature>
<organism evidence="7 8">
    <name type="scientific">Janthinobacterium psychrotolerans</name>
    <dbReference type="NCBI Taxonomy" id="1747903"/>
    <lineage>
        <taxon>Bacteria</taxon>
        <taxon>Pseudomonadati</taxon>
        <taxon>Pseudomonadota</taxon>
        <taxon>Betaproteobacteria</taxon>
        <taxon>Burkholderiales</taxon>
        <taxon>Oxalobacteraceae</taxon>
        <taxon>Janthinobacterium</taxon>
    </lineage>
</organism>
<dbReference type="Pfam" id="PF00892">
    <property type="entry name" value="EamA"/>
    <property type="match status" value="1"/>
</dbReference>
<feature type="transmembrane region" description="Helical" evidence="5">
    <location>
        <begin position="241"/>
        <end position="261"/>
    </location>
</feature>
<feature type="transmembrane region" description="Helical" evidence="5">
    <location>
        <begin position="64"/>
        <end position="88"/>
    </location>
</feature>
<feature type="domain" description="EamA" evidence="6">
    <location>
        <begin position="4"/>
        <end position="135"/>
    </location>
</feature>
<sequence>MQSLWMLFASFMFAIMGVCVKLASEMYSTSEIVMYRGIIGITVMTCTILYRGGTFKTGMWGQHLWRGVVGVIALWLWFYAIAILPLATAMTLNYMAPIWIAVILLAGGWWKASQQVEWPLVAAIAMSFVGVTLLLQPVFATEQAAGAITALISGMLSALAYLQVRKLGLLGEPEYRVVFYFSVVNFVAGVIGHVASAGGGPVVWHAHTSGYGVGLLAAIGLCATMAQMAMTRAYRLGKTLVVANLQYTGIVFSSFWGVVIFGDLFDWHGWTGIGIILASGLAATYYNTRNTARGAAIARTDPIASEV</sequence>
<keyword evidence="3 5" id="KW-1133">Transmembrane helix</keyword>
<dbReference type="Proteomes" id="UP000092713">
    <property type="component" value="Unassembled WGS sequence"/>
</dbReference>
<dbReference type="PANTHER" id="PTHR22911">
    <property type="entry name" value="ACYL-MALONYL CONDENSING ENZYME-RELATED"/>
    <property type="match status" value="1"/>
</dbReference>
<dbReference type="InterPro" id="IPR037185">
    <property type="entry name" value="EmrE-like"/>
</dbReference>
<dbReference type="GO" id="GO:0016020">
    <property type="term" value="C:membrane"/>
    <property type="evidence" value="ECO:0007669"/>
    <property type="project" value="UniProtKB-SubCell"/>
</dbReference>
<dbReference type="RefSeq" id="WP_065308281.1">
    <property type="nucleotide sequence ID" value="NZ_LOCQ01000055.1"/>
</dbReference>
<evidence type="ECO:0000313" key="7">
    <source>
        <dbReference type="EMBL" id="OBV39058.1"/>
    </source>
</evidence>
<dbReference type="PATRIC" id="fig|1747903.4.peg.2625"/>
<dbReference type="STRING" id="1747903.ASR47_1008119"/>
<evidence type="ECO:0000256" key="2">
    <source>
        <dbReference type="ARBA" id="ARBA00022692"/>
    </source>
</evidence>
<evidence type="ECO:0000259" key="6">
    <source>
        <dbReference type="Pfam" id="PF00892"/>
    </source>
</evidence>
<evidence type="ECO:0000256" key="1">
    <source>
        <dbReference type="ARBA" id="ARBA00004141"/>
    </source>
</evidence>
<comment type="caution">
    <text evidence="7">The sequence shown here is derived from an EMBL/GenBank/DDBJ whole genome shotgun (WGS) entry which is preliminary data.</text>
</comment>
<dbReference type="InterPro" id="IPR000620">
    <property type="entry name" value="EamA_dom"/>
</dbReference>
<feature type="transmembrane region" description="Helical" evidence="5">
    <location>
        <begin position="177"/>
        <end position="198"/>
    </location>
</feature>